<keyword evidence="4" id="KW-1185">Reference proteome</keyword>
<feature type="compositionally biased region" description="Basic and acidic residues" evidence="1">
    <location>
        <begin position="74"/>
        <end position="91"/>
    </location>
</feature>
<name>A0A1Y0I7G4_9GAMM</name>
<dbReference type="Pfam" id="PF09723">
    <property type="entry name" value="Zn_ribbon_8"/>
    <property type="match status" value="1"/>
</dbReference>
<dbReference type="Proteomes" id="UP000196027">
    <property type="component" value="Chromosome"/>
</dbReference>
<accession>A0A1Y0I7G4</accession>
<dbReference type="EMBL" id="CP021425">
    <property type="protein sequence ID" value="ARU56447.1"/>
    <property type="molecule type" value="Genomic_DNA"/>
</dbReference>
<dbReference type="SMART" id="SM00834">
    <property type="entry name" value="CxxC_CXXC_SSSS"/>
    <property type="match status" value="1"/>
</dbReference>
<feature type="region of interest" description="Disordered" evidence="1">
    <location>
        <begin position="60"/>
        <end position="109"/>
    </location>
</feature>
<evidence type="ECO:0000256" key="1">
    <source>
        <dbReference type="SAM" id="MobiDB-lite"/>
    </source>
</evidence>
<dbReference type="AlphaFoldDB" id="A0A1Y0I7G4"/>
<dbReference type="InterPro" id="IPR013429">
    <property type="entry name" value="Regulatory_FmdB_Zinc_ribbon"/>
</dbReference>
<organism evidence="3 4">
    <name type="scientific">Oleiphilus messinensis</name>
    <dbReference type="NCBI Taxonomy" id="141451"/>
    <lineage>
        <taxon>Bacteria</taxon>
        <taxon>Pseudomonadati</taxon>
        <taxon>Pseudomonadota</taxon>
        <taxon>Gammaproteobacteria</taxon>
        <taxon>Oceanospirillales</taxon>
        <taxon>Oleiphilaceae</taxon>
        <taxon>Oleiphilus</taxon>
    </lineage>
</organism>
<dbReference type="KEGG" id="ome:OLMES_2386"/>
<feature type="domain" description="Putative regulatory protein FmdB zinc ribbon" evidence="2">
    <location>
        <begin position="1"/>
        <end position="41"/>
    </location>
</feature>
<evidence type="ECO:0000313" key="4">
    <source>
        <dbReference type="Proteomes" id="UP000196027"/>
    </source>
</evidence>
<proteinExistence type="predicted"/>
<evidence type="ECO:0000259" key="2">
    <source>
        <dbReference type="SMART" id="SM00834"/>
    </source>
</evidence>
<sequence>MPVYDYKCREHGLFHELATLEGSAQPCACPLCGVPSPRVIMIPPQVLAMAPEQRRARAVQEKAKHEPIVSTLDSRAEASDKADFYRRKEATGSHGRQQPGQCGCSHEHRSDQSSLKQQVVFLPDGSKIFPSQRPWMISH</sequence>
<dbReference type="RefSeq" id="WP_087461429.1">
    <property type="nucleotide sequence ID" value="NZ_CP021425.1"/>
</dbReference>
<dbReference type="NCBIfam" id="TIGR02605">
    <property type="entry name" value="CxxC_CxxC_SSSS"/>
    <property type="match status" value="1"/>
</dbReference>
<evidence type="ECO:0000313" key="3">
    <source>
        <dbReference type="EMBL" id="ARU56447.1"/>
    </source>
</evidence>
<protein>
    <submittedName>
        <fullName evidence="3">FmdB family regulatory protein</fullName>
    </submittedName>
</protein>
<reference evidence="3 4" key="1">
    <citation type="submission" date="2017-05" db="EMBL/GenBank/DDBJ databases">
        <title>Genomic insights into alkan degradation activity of Oleiphilus messinensis.</title>
        <authorList>
            <person name="Kozyavkin S.A."/>
            <person name="Slesarev A.I."/>
            <person name="Golyshin P.N."/>
            <person name="Korzhenkov A."/>
            <person name="Golyshina O.N."/>
            <person name="Toshchakov S.V."/>
        </authorList>
    </citation>
    <scope>NUCLEOTIDE SEQUENCE [LARGE SCALE GENOMIC DNA]</scope>
    <source>
        <strain evidence="3 4">ME102</strain>
    </source>
</reference>
<dbReference type="OrthoDB" id="9813321at2"/>
<gene>
    <name evidence="3" type="ORF">OLMES_2386</name>
</gene>